<evidence type="ECO:0000256" key="1">
    <source>
        <dbReference type="ARBA" id="ARBA00004651"/>
    </source>
</evidence>
<proteinExistence type="inferred from homology"/>
<sequence length="117" mass="11884">MTTALLVALGAAVGAAGRHLTNHWLRERFGATPAGGTLAVNLLGSFVLGVLAGAAADGGWLALLGIGFCGAYTTFSTLALELWSAFEDGRRREVVANAALSLALGLPAAYLGIWLAS</sequence>
<evidence type="ECO:0000256" key="4">
    <source>
        <dbReference type="ARBA" id="ARBA00022989"/>
    </source>
</evidence>
<feature type="transmembrane region" description="Helical" evidence="10">
    <location>
        <begin position="95"/>
        <end position="116"/>
    </location>
</feature>
<dbReference type="PANTHER" id="PTHR28259:SF1">
    <property type="entry name" value="FLUORIDE EXPORT PROTEIN 1-RELATED"/>
    <property type="match status" value="1"/>
</dbReference>
<keyword evidence="3 10" id="KW-0812">Transmembrane</keyword>
<dbReference type="GO" id="GO:0005886">
    <property type="term" value="C:plasma membrane"/>
    <property type="evidence" value="ECO:0007669"/>
    <property type="project" value="UniProtKB-SubCell"/>
</dbReference>
<dbReference type="GO" id="GO:0140114">
    <property type="term" value="P:cellular detoxification of fluoride"/>
    <property type="evidence" value="ECO:0007669"/>
    <property type="project" value="UniProtKB-UniRule"/>
</dbReference>
<comment type="subcellular location">
    <subcellularLocation>
        <location evidence="1 10">Cell membrane</location>
        <topology evidence="1 10">Multi-pass membrane protein</topology>
    </subcellularLocation>
</comment>
<dbReference type="RefSeq" id="WP_010850538.1">
    <property type="nucleotide sequence ID" value="NZ_HF570956.1"/>
</dbReference>
<comment type="similarity">
    <text evidence="7 10">Belongs to the fluoride channel Fluc/FEX (TC 1.A.43) family.</text>
</comment>
<reference evidence="11 12" key="1">
    <citation type="journal article" date="2013" name="ISME J.">
        <title>A metabolic model for members of the genus Tetrasphaera involved in enhanced biological phosphorus removal.</title>
        <authorList>
            <person name="Kristiansen R."/>
            <person name="Nguyen H.T.T."/>
            <person name="Saunders A.M."/>
            <person name="Nielsen J.L."/>
            <person name="Wimmer R."/>
            <person name="Le V.Q."/>
            <person name="McIlroy S.J."/>
            <person name="Petrovski S."/>
            <person name="Seviour R.J."/>
            <person name="Calteau A."/>
            <person name="Nielsen K.L."/>
            <person name="Nielsen P.H."/>
        </authorList>
    </citation>
    <scope>NUCLEOTIDE SEQUENCE [LARGE SCALE GENOMIC DNA]</scope>
    <source>
        <strain evidence="11 12">Lp2</strain>
    </source>
</reference>
<evidence type="ECO:0000256" key="2">
    <source>
        <dbReference type="ARBA" id="ARBA00022475"/>
    </source>
</evidence>
<comment type="function">
    <text evidence="9 10">Fluoride-specific ion channel. Important for reducing fluoride concentration in the cell, thus reducing its toxicity.</text>
</comment>
<dbReference type="GO" id="GO:0046872">
    <property type="term" value="F:metal ion binding"/>
    <property type="evidence" value="ECO:0007669"/>
    <property type="project" value="UniProtKB-KW"/>
</dbReference>
<evidence type="ECO:0000313" key="12">
    <source>
        <dbReference type="Proteomes" id="UP000013167"/>
    </source>
</evidence>
<dbReference type="GO" id="GO:0062054">
    <property type="term" value="F:fluoride channel activity"/>
    <property type="evidence" value="ECO:0007669"/>
    <property type="project" value="UniProtKB-UniRule"/>
</dbReference>
<keyword evidence="2 10" id="KW-1003">Cell membrane</keyword>
<feature type="binding site" evidence="10">
    <location>
        <position position="73"/>
    </location>
    <ligand>
        <name>Na(+)</name>
        <dbReference type="ChEBI" id="CHEBI:29101"/>
        <note>structural</note>
    </ligand>
</feature>
<dbReference type="HAMAP" id="MF_00454">
    <property type="entry name" value="FluC"/>
    <property type="match status" value="1"/>
</dbReference>
<keyword evidence="5 10" id="KW-0472">Membrane</keyword>
<accession>N0E4F3</accession>
<keyword evidence="10" id="KW-0915">Sodium</keyword>
<feature type="transmembrane region" description="Helical" evidence="10">
    <location>
        <begin position="61"/>
        <end position="83"/>
    </location>
</feature>
<comment type="catalytic activity">
    <reaction evidence="8">
        <text>fluoride(in) = fluoride(out)</text>
        <dbReference type="Rhea" id="RHEA:76159"/>
        <dbReference type="ChEBI" id="CHEBI:17051"/>
    </reaction>
    <physiologicalReaction direction="left-to-right" evidence="8">
        <dbReference type="Rhea" id="RHEA:76160"/>
    </physiologicalReaction>
</comment>
<keyword evidence="4 10" id="KW-1133">Transmembrane helix</keyword>
<keyword evidence="10" id="KW-0479">Metal-binding</keyword>
<evidence type="ECO:0000256" key="7">
    <source>
        <dbReference type="ARBA" id="ARBA00035120"/>
    </source>
</evidence>
<feature type="transmembrane region" description="Helical" evidence="10">
    <location>
        <begin position="33"/>
        <end position="54"/>
    </location>
</feature>
<dbReference type="STRING" id="1193181.BN10_640020"/>
<name>N0E4F3_9MICO</name>
<dbReference type="Proteomes" id="UP000013167">
    <property type="component" value="Unassembled WGS sequence"/>
</dbReference>
<comment type="activity regulation">
    <text evidence="10">Na(+) is not transported, but it plays an essential structural role and its presence is essential for fluoride channel function.</text>
</comment>
<keyword evidence="12" id="KW-1185">Reference proteome</keyword>
<comment type="caution">
    <text evidence="11">The sequence shown here is derived from an EMBL/GenBank/DDBJ whole genome shotgun (WGS) entry which is preliminary data.</text>
</comment>
<keyword evidence="10" id="KW-0813">Transport</keyword>
<evidence type="ECO:0000256" key="5">
    <source>
        <dbReference type="ARBA" id="ARBA00023136"/>
    </source>
</evidence>
<dbReference type="HOGENOM" id="CLU_114342_2_1_11"/>
<dbReference type="eggNOG" id="COG0239">
    <property type="taxonomic scope" value="Bacteria"/>
</dbReference>
<evidence type="ECO:0000256" key="8">
    <source>
        <dbReference type="ARBA" id="ARBA00035585"/>
    </source>
</evidence>
<organism evidence="11 12">
    <name type="scientific">Phycicoccus elongatus Lp2</name>
    <dbReference type="NCBI Taxonomy" id="1193181"/>
    <lineage>
        <taxon>Bacteria</taxon>
        <taxon>Bacillati</taxon>
        <taxon>Actinomycetota</taxon>
        <taxon>Actinomycetes</taxon>
        <taxon>Micrococcales</taxon>
        <taxon>Intrasporangiaceae</taxon>
        <taxon>Phycicoccus</taxon>
    </lineage>
</organism>
<evidence type="ECO:0000256" key="6">
    <source>
        <dbReference type="ARBA" id="ARBA00023303"/>
    </source>
</evidence>
<dbReference type="PANTHER" id="PTHR28259">
    <property type="entry name" value="FLUORIDE EXPORT PROTEIN 1-RELATED"/>
    <property type="match status" value="1"/>
</dbReference>
<protein>
    <recommendedName>
        <fullName evidence="10">Fluoride-specific ion channel FluC</fullName>
    </recommendedName>
</protein>
<dbReference type="InterPro" id="IPR003691">
    <property type="entry name" value="FluC"/>
</dbReference>
<evidence type="ECO:0000256" key="9">
    <source>
        <dbReference type="ARBA" id="ARBA00049940"/>
    </source>
</evidence>
<evidence type="ECO:0000313" key="11">
    <source>
        <dbReference type="EMBL" id="CCH70695.1"/>
    </source>
</evidence>
<gene>
    <name evidence="10 11" type="primary">crcB</name>
    <name evidence="10" type="synonym">fluC</name>
    <name evidence="11" type="ORF">BN10_640020</name>
</gene>
<dbReference type="Pfam" id="PF02537">
    <property type="entry name" value="CRCB"/>
    <property type="match status" value="1"/>
</dbReference>
<dbReference type="EMBL" id="CAIZ01000135">
    <property type="protein sequence ID" value="CCH70695.1"/>
    <property type="molecule type" value="Genomic_DNA"/>
</dbReference>
<evidence type="ECO:0000256" key="3">
    <source>
        <dbReference type="ARBA" id="ARBA00022692"/>
    </source>
</evidence>
<feature type="binding site" evidence="10">
    <location>
        <position position="70"/>
    </location>
    <ligand>
        <name>Na(+)</name>
        <dbReference type="ChEBI" id="CHEBI:29101"/>
        <note>structural</note>
    </ligand>
</feature>
<keyword evidence="10" id="KW-0406">Ion transport</keyword>
<dbReference type="AlphaFoldDB" id="N0E4F3"/>
<keyword evidence="6 10" id="KW-0407">Ion channel</keyword>
<evidence type="ECO:0000256" key="10">
    <source>
        <dbReference type="HAMAP-Rule" id="MF_00454"/>
    </source>
</evidence>